<evidence type="ECO:0000313" key="9">
    <source>
        <dbReference type="Proteomes" id="UP000766486"/>
    </source>
</evidence>
<dbReference type="Proteomes" id="UP000766486">
    <property type="component" value="Unassembled WGS sequence"/>
</dbReference>
<feature type="region of interest" description="Disordered" evidence="6">
    <location>
        <begin position="178"/>
        <end position="213"/>
    </location>
</feature>
<evidence type="ECO:0000259" key="7">
    <source>
        <dbReference type="PROSITE" id="PS50048"/>
    </source>
</evidence>
<keyword evidence="9" id="KW-1185">Reference proteome</keyword>
<evidence type="ECO:0000256" key="4">
    <source>
        <dbReference type="ARBA" id="ARBA00023163"/>
    </source>
</evidence>
<keyword evidence="2" id="KW-0862">Zinc</keyword>
<dbReference type="PANTHER" id="PTHR47660:SF3">
    <property type="entry name" value="FINGER DOMAIN PROTEIN, PUTATIVE (AFU_ORTHOLOGUE AFUA_4G03310)-RELATED"/>
    <property type="match status" value="1"/>
</dbReference>
<evidence type="ECO:0000313" key="8">
    <source>
        <dbReference type="EMBL" id="VUC31706.1"/>
    </source>
</evidence>
<evidence type="ECO:0000256" key="6">
    <source>
        <dbReference type="SAM" id="MobiDB-lite"/>
    </source>
</evidence>
<dbReference type="CDD" id="cd00067">
    <property type="entry name" value="GAL4"/>
    <property type="match status" value="1"/>
</dbReference>
<feature type="compositionally biased region" description="Low complexity" evidence="6">
    <location>
        <begin position="184"/>
        <end position="196"/>
    </location>
</feature>
<dbReference type="InterPro" id="IPR001138">
    <property type="entry name" value="Zn2Cys6_DnaBD"/>
</dbReference>
<dbReference type="Gene3D" id="4.10.240.10">
    <property type="entry name" value="Zn(2)-C6 fungal-type DNA-binding domain"/>
    <property type="match status" value="1"/>
</dbReference>
<dbReference type="InterPro" id="IPR036864">
    <property type="entry name" value="Zn2-C6_fun-type_DNA-bd_sf"/>
</dbReference>
<accession>A0ABY6UN83</accession>
<keyword evidence="4" id="KW-0804">Transcription</keyword>
<proteinExistence type="predicted"/>
<dbReference type="PRINTS" id="PR00755">
    <property type="entry name" value="AFLATOXINBRP"/>
</dbReference>
<dbReference type="EMBL" id="CABFNS010000833">
    <property type="protein sequence ID" value="VUC31706.1"/>
    <property type="molecule type" value="Genomic_DNA"/>
</dbReference>
<gene>
    <name evidence="8" type="ORF">CLO192961_LOCUS305703</name>
</gene>
<comment type="caution">
    <text evidence="8">The sequence shown here is derived from an EMBL/GenBank/DDBJ whole genome shotgun (WGS) entry which is preliminary data.</text>
</comment>
<dbReference type="SUPFAM" id="SSF57701">
    <property type="entry name" value="Zn2/Cys6 DNA-binding domain"/>
    <property type="match status" value="1"/>
</dbReference>
<dbReference type="PROSITE" id="PS00463">
    <property type="entry name" value="ZN2_CY6_FUNGAL_1"/>
    <property type="match status" value="1"/>
</dbReference>
<keyword evidence="1" id="KW-0479">Metal-binding</keyword>
<sequence>MNEAEARPVIFCVQCNKPFNKQSTLKRHGYYCRTRRGGITTRARSCMSCARAKASCDNRRPQCSRCLGKGLACQYPATKASRPGPVIHHSDDAPLGVEAMTPSSVANTPSADGTHEAGSADAIIDGTLVLPDVDFANLGAEHAEWGHSDLELVADVGLIADFLNVQGGNSTYLSPASSSFLNHSTPPTSQSSRPQPDLSPPRFSIPASPSASVRSLIQRPKRTAASRRITNLILHTLKSYPLIMLLHKALPPFIHPSMLSSNLESDMEPLSNCISLMHMIGGQAKGTRKLFWKNVAIECHRFAEEASLPDWVDERN</sequence>
<keyword evidence="3" id="KW-0805">Transcription regulation</keyword>
<reference evidence="8 9" key="1">
    <citation type="submission" date="2019-06" db="EMBL/GenBank/DDBJ databases">
        <authorList>
            <person name="Broberg M."/>
        </authorList>
    </citation>
    <scope>NUCLEOTIDE SEQUENCE [LARGE SCALE GENOMIC DNA]</scope>
</reference>
<evidence type="ECO:0000256" key="1">
    <source>
        <dbReference type="ARBA" id="ARBA00022723"/>
    </source>
</evidence>
<organism evidence="8 9">
    <name type="scientific">Bionectria ochroleuca</name>
    <name type="common">Gliocladium roseum</name>
    <dbReference type="NCBI Taxonomy" id="29856"/>
    <lineage>
        <taxon>Eukaryota</taxon>
        <taxon>Fungi</taxon>
        <taxon>Dikarya</taxon>
        <taxon>Ascomycota</taxon>
        <taxon>Pezizomycotina</taxon>
        <taxon>Sordariomycetes</taxon>
        <taxon>Hypocreomycetidae</taxon>
        <taxon>Hypocreales</taxon>
        <taxon>Bionectriaceae</taxon>
        <taxon>Clonostachys</taxon>
    </lineage>
</organism>
<dbReference type="PROSITE" id="PS50048">
    <property type="entry name" value="ZN2_CY6_FUNGAL_2"/>
    <property type="match status" value="1"/>
</dbReference>
<evidence type="ECO:0000256" key="5">
    <source>
        <dbReference type="ARBA" id="ARBA00023242"/>
    </source>
</evidence>
<name>A0ABY6UN83_BIOOC</name>
<dbReference type="Pfam" id="PF00172">
    <property type="entry name" value="Zn_clus"/>
    <property type="match status" value="1"/>
</dbReference>
<protein>
    <recommendedName>
        <fullName evidence="7">Zn(2)-C6 fungal-type domain-containing protein</fullName>
    </recommendedName>
</protein>
<feature type="domain" description="Zn(2)-C6 fungal-type" evidence="7">
    <location>
        <begin position="45"/>
        <end position="75"/>
    </location>
</feature>
<evidence type="ECO:0000256" key="3">
    <source>
        <dbReference type="ARBA" id="ARBA00023015"/>
    </source>
</evidence>
<keyword evidence="5" id="KW-0539">Nucleus</keyword>
<evidence type="ECO:0000256" key="2">
    <source>
        <dbReference type="ARBA" id="ARBA00022833"/>
    </source>
</evidence>
<dbReference type="PANTHER" id="PTHR47660">
    <property type="entry name" value="TRANSCRIPTION FACTOR WITH C2H2 AND ZN(2)-CYS(6) DNA BINDING DOMAIN (EUROFUNG)-RELATED-RELATED"/>
    <property type="match status" value="1"/>
</dbReference>